<dbReference type="EMBL" id="SJPV01000046">
    <property type="protein sequence ID" value="TWU22554.1"/>
    <property type="molecule type" value="Genomic_DNA"/>
</dbReference>
<proteinExistence type="predicted"/>
<sequence>MGICFSSNVLAFGPEEMILDIRWLIETCTRNEDGKTRTYFGEIFGTETDNTVGDQWPSEEDGCIWLGACNPPMGFLREMSASFPDVIFELRIDADDVEYLDIYEFRRGVSVRRMHKWGPNDSSLPPSNFEAVMEMRRKLSHCVVEHLNEATDKAAQEAISDTLKFGPYYAKTVLLSLFEICDYWPEFIAKETLGIDAKGPSANKLSRFASLAWCDFIIPIAMECVTLEFDF</sequence>
<protein>
    <recommendedName>
        <fullName evidence="3">YubB ferredoxin-like domain-containing protein</fullName>
    </recommendedName>
</protein>
<accession>A0A5C6CG73</accession>
<evidence type="ECO:0008006" key="3">
    <source>
        <dbReference type="Google" id="ProtNLM"/>
    </source>
</evidence>
<dbReference type="RefSeq" id="WP_146531735.1">
    <property type="nucleotide sequence ID" value="NZ_SJPV01000046.1"/>
</dbReference>
<dbReference type="AlphaFoldDB" id="A0A5C6CG73"/>
<name>A0A5C6CG73_9BACT</name>
<comment type="caution">
    <text evidence="1">The sequence shown here is derived from an EMBL/GenBank/DDBJ whole genome shotgun (WGS) entry which is preliminary data.</text>
</comment>
<organism evidence="1 2">
    <name type="scientific">Novipirellula artificiosorum</name>
    <dbReference type="NCBI Taxonomy" id="2528016"/>
    <lineage>
        <taxon>Bacteria</taxon>
        <taxon>Pseudomonadati</taxon>
        <taxon>Planctomycetota</taxon>
        <taxon>Planctomycetia</taxon>
        <taxon>Pirellulales</taxon>
        <taxon>Pirellulaceae</taxon>
        <taxon>Novipirellula</taxon>
    </lineage>
</organism>
<reference evidence="1 2" key="1">
    <citation type="submission" date="2019-02" db="EMBL/GenBank/DDBJ databases">
        <title>Deep-cultivation of Planctomycetes and their phenomic and genomic characterization uncovers novel biology.</title>
        <authorList>
            <person name="Wiegand S."/>
            <person name="Jogler M."/>
            <person name="Boedeker C."/>
            <person name="Pinto D."/>
            <person name="Vollmers J."/>
            <person name="Rivas-Marin E."/>
            <person name="Kohn T."/>
            <person name="Peeters S.H."/>
            <person name="Heuer A."/>
            <person name="Rast P."/>
            <person name="Oberbeckmann S."/>
            <person name="Bunk B."/>
            <person name="Jeske O."/>
            <person name="Meyerdierks A."/>
            <person name="Storesund J.E."/>
            <person name="Kallscheuer N."/>
            <person name="Luecker S."/>
            <person name="Lage O.M."/>
            <person name="Pohl T."/>
            <person name="Merkel B.J."/>
            <person name="Hornburger P."/>
            <person name="Mueller R.-W."/>
            <person name="Bruemmer F."/>
            <person name="Labrenz M."/>
            <person name="Spormann A.M."/>
            <person name="Op Den Camp H."/>
            <person name="Overmann J."/>
            <person name="Amann R."/>
            <person name="Jetten M.S.M."/>
            <person name="Mascher T."/>
            <person name="Medema M.H."/>
            <person name="Devos D.P."/>
            <person name="Kaster A.-K."/>
            <person name="Ovreas L."/>
            <person name="Rohde M."/>
            <person name="Galperin M.Y."/>
            <person name="Jogler C."/>
        </authorList>
    </citation>
    <scope>NUCLEOTIDE SEQUENCE [LARGE SCALE GENOMIC DNA]</scope>
    <source>
        <strain evidence="1 2">Poly41</strain>
    </source>
</reference>
<keyword evidence="2" id="KW-1185">Reference proteome</keyword>
<evidence type="ECO:0000313" key="2">
    <source>
        <dbReference type="Proteomes" id="UP000319143"/>
    </source>
</evidence>
<dbReference type="OrthoDB" id="289763at2"/>
<evidence type="ECO:0000313" key="1">
    <source>
        <dbReference type="EMBL" id="TWU22554.1"/>
    </source>
</evidence>
<dbReference type="Proteomes" id="UP000319143">
    <property type="component" value="Unassembled WGS sequence"/>
</dbReference>
<gene>
    <name evidence="1" type="ORF">Poly41_71190</name>
</gene>